<dbReference type="PANTHER" id="PTHR11475">
    <property type="entry name" value="OXIDASE/PEROXIDASE"/>
    <property type="match status" value="1"/>
</dbReference>
<dbReference type="InterPro" id="IPR037120">
    <property type="entry name" value="Haem_peroxidase_sf_animal"/>
</dbReference>
<dbReference type="CDD" id="cd09823">
    <property type="entry name" value="peroxinectin_like"/>
    <property type="match status" value="1"/>
</dbReference>
<dbReference type="PROSITE" id="PS50292">
    <property type="entry name" value="PEROXIDASE_3"/>
    <property type="match status" value="1"/>
</dbReference>
<name>A0A164S7N3_9CRUS</name>
<keyword evidence="7" id="KW-1185">Reference proteome</keyword>
<dbReference type="STRING" id="35525.A0A164S7N3"/>
<keyword evidence="5" id="KW-0349">Heme</keyword>
<feature type="binding site" description="axial binding residue" evidence="5">
    <location>
        <position position="479"/>
    </location>
    <ligand>
        <name>heme b</name>
        <dbReference type="ChEBI" id="CHEBI:60344"/>
    </ligand>
    <ligandPart>
        <name>Fe</name>
        <dbReference type="ChEBI" id="CHEBI:18248"/>
    </ligandPart>
</feature>
<protein>
    <submittedName>
        <fullName evidence="6">Putative Chorion peroxidase</fullName>
    </submittedName>
</protein>
<comment type="caution">
    <text evidence="6">The sequence shown here is derived from an EMBL/GenBank/DDBJ whole genome shotgun (WGS) entry which is preliminary data.</text>
</comment>
<evidence type="ECO:0000313" key="6">
    <source>
        <dbReference type="EMBL" id="KZS09341.1"/>
    </source>
</evidence>
<dbReference type="InterPro" id="IPR010255">
    <property type="entry name" value="Haem_peroxidase_sf"/>
</dbReference>
<organism evidence="6 7">
    <name type="scientific">Daphnia magna</name>
    <dbReference type="NCBI Taxonomy" id="35525"/>
    <lineage>
        <taxon>Eukaryota</taxon>
        <taxon>Metazoa</taxon>
        <taxon>Ecdysozoa</taxon>
        <taxon>Arthropoda</taxon>
        <taxon>Crustacea</taxon>
        <taxon>Branchiopoda</taxon>
        <taxon>Diplostraca</taxon>
        <taxon>Cladocera</taxon>
        <taxon>Anomopoda</taxon>
        <taxon>Daphniidae</taxon>
        <taxon>Daphnia</taxon>
    </lineage>
</organism>
<evidence type="ECO:0000256" key="1">
    <source>
        <dbReference type="ARBA" id="ARBA00004613"/>
    </source>
</evidence>
<evidence type="ECO:0000313" key="7">
    <source>
        <dbReference type="Proteomes" id="UP000076858"/>
    </source>
</evidence>
<evidence type="ECO:0000256" key="4">
    <source>
        <dbReference type="ARBA" id="ARBA00022729"/>
    </source>
</evidence>
<keyword evidence="2" id="KW-0964">Secreted</keyword>
<evidence type="ECO:0000256" key="3">
    <source>
        <dbReference type="ARBA" id="ARBA00022559"/>
    </source>
</evidence>
<comment type="subcellular location">
    <subcellularLocation>
        <location evidence="1">Secreted</location>
    </subcellularLocation>
</comment>
<dbReference type="GO" id="GO:0004601">
    <property type="term" value="F:peroxidase activity"/>
    <property type="evidence" value="ECO:0007669"/>
    <property type="project" value="UniProtKB-KW"/>
</dbReference>
<sequence>MATSSSTFQQQQQQQRWLFGFLLMGAMAAMAQSPFQHKHNFGRLPQQQLQQVGPKCALVVPKGHGESCVTIESINRAFNKASREFRLVESRDETYSEQLAETLLETSRLLALEHKLETDEIQAALPLIDVFKTSIGRFCPKPVKCEARRFRNYDGTCNNLDNPNWGAISSQFRHLLPPDYADDISMPRISVTGEQLPTARYISSTIHRDLGYHDHAVTVFLPAFGQLIDHDMAAGAETKDPRTNAEPRCCDVSPDRRHPACWPIDIPANDPFYSLFGRRCLEFVRSASGLKDKCKLGPRATYNTVTSFLDASFVYGTNKETAHKLRTFRGGSLNTNPALRNLGLKDLLPSRRENPDQNCKRPSGDIYCFEAGDARVNQQVLLVTLHTVFLREHNRIATQLAKVNPHWDDERIFQETRHITGAYVQHITYNEFLPMVLGKDIMRDYGLLLDKDGLSSAYNPKINPNLPSSFHAAAFRFGHSVLPSQIEQWSVTHKHVGSRRLSELFNRPFDMYQGGVTDRYIAGFMNQVAQAVDDAMTEELTNHLFAEPLKSFGTDLASLNMQRGRDHGVPSYNAFRVYCGLRRARHWDDLAGSFTNETLQKYARTYASPDDIDLWSAGISERPLPGSMVGPVFGCIMGETFKSLRYGDRFWYENGGWPSSFTLEQVNEIRRIKLSRLLCDNGDRIETAQVYAMVLPDPQINPRVPCKSSVLPRLNLELWRESKGKPNVKNSQFAPPTAPGPFAGGFNSYVMATIAVASRNICLSCCVAGALLIRWQVCKHDDLRAKIKWLRRLVYVVRTLRRKKKKPIIRRGRLPIEKGTHEMRERENEQEFSSGRNRFRGRLRRCSKKKLQSCGKIALAIQASVSATRIRDYLSRGVAANINRPIRHVLLCI</sequence>
<dbReference type="GO" id="GO:0020037">
    <property type="term" value="F:heme binding"/>
    <property type="evidence" value="ECO:0007669"/>
    <property type="project" value="InterPro"/>
</dbReference>
<dbReference type="EMBL" id="LRGB01002076">
    <property type="protein sequence ID" value="KZS09341.1"/>
    <property type="molecule type" value="Genomic_DNA"/>
</dbReference>
<keyword evidence="3 6" id="KW-0575">Peroxidase</keyword>
<dbReference type="OrthoDB" id="823504at2759"/>
<accession>A0A164S7N3</accession>
<dbReference type="PANTHER" id="PTHR11475:SF106">
    <property type="entry name" value="CURLY SU"/>
    <property type="match status" value="1"/>
</dbReference>
<dbReference type="Gene3D" id="1.10.640.10">
    <property type="entry name" value="Haem peroxidase domain superfamily, animal type"/>
    <property type="match status" value="1"/>
</dbReference>
<proteinExistence type="predicted"/>
<dbReference type="AlphaFoldDB" id="A0A164S7N3"/>
<reference evidence="6 7" key="1">
    <citation type="submission" date="2016-03" db="EMBL/GenBank/DDBJ databases">
        <title>EvidentialGene: Evidence-directed Construction of Genes on Genomes.</title>
        <authorList>
            <person name="Gilbert D.G."/>
            <person name="Choi J.-H."/>
            <person name="Mockaitis K."/>
            <person name="Colbourne J."/>
            <person name="Pfrender M."/>
        </authorList>
    </citation>
    <scope>NUCLEOTIDE SEQUENCE [LARGE SCALE GENOMIC DNA]</scope>
    <source>
        <strain evidence="6 7">Xinb3</strain>
        <tissue evidence="6">Complete organism</tissue>
    </source>
</reference>
<dbReference type="GO" id="GO:0005576">
    <property type="term" value="C:extracellular region"/>
    <property type="evidence" value="ECO:0007669"/>
    <property type="project" value="UniProtKB-SubCell"/>
</dbReference>
<dbReference type="PRINTS" id="PR00457">
    <property type="entry name" value="ANPEROXIDASE"/>
</dbReference>
<dbReference type="GO" id="GO:0006979">
    <property type="term" value="P:response to oxidative stress"/>
    <property type="evidence" value="ECO:0007669"/>
    <property type="project" value="InterPro"/>
</dbReference>
<keyword evidence="3 6" id="KW-0560">Oxidoreductase</keyword>
<dbReference type="FunFam" id="1.10.640.10:FF:000003">
    <property type="entry name" value="chorion peroxidase"/>
    <property type="match status" value="1"/>
</dbReference>
<dbReference type="GO" id="GO:0046872">
    <property type="term" value="F:metal ion binding"/>
    <property type="evidence" value="ECO:0007669"/>
    <property type="project" value="UniProtKB-KW"/>
</dbReference>
<keyword evidence="5" id="KW-0408">Iron</keyword>
<evidence type="ECO:0000256" key="2">
    <source>
        <dbReference type="ARBA" id="ARBA00022525"/>
    </source>
</evidence>
<keyword evidence="4" id="KW-0732">Signal</keyword>
<dbReference type="InterPro" id="IPR019791">
    <property type="entry name" value="Haem_peroxidase_animal"/>
</dbReference>
<dbReference type="Pfam" id="PF03098">
    <property type="entry name" value="An_peroxidase"/>
    <property type="match status" value="1"/>
</dbReference>
<keyword evidence="5" id="KW-0479">Metal-binding</keyword>
<dbReference type="Proteomes" id="UP000076858">
    <property type="component" value="Unassembled WGS sequence"/>
</dbReference>
<gene>
    <name evidence="6" type="ORF">APZ42_026379</name>
</gene>
<dbReference type="SUPFAM" id="SSF48113">
    <property type="entry name" value="Heme-dependent peroxidases"/>
    <property type="match status" value="1"/>
</dbReference>
<evidence type="ECO:0000256" key="5">
    <source>
        <dbReference type="PIRSR" id="PIRSR619791-2"/>
    </source>
</evidence>